<sequence length="356" mass="39205">MTKDTLQPTTLSGEINAATRSVHTTLNRLITSRLPLALPPYAADPSPYITGLVHFAHIFLTFESLWADLSPASPTSPSEPPSASPLLSFLLVNPYDTSDPTNLFSSPPTPRMLAFLRDLRPAGLARSSRLQGDLTMLTGLHETDLSVLLAQYPGDKVAEYCAHIRTAVSKKPHVLVAYAWCYYMAVFSGGRWIRAELMKAAPEFWQSATWKGESSTADLPAAPLSERGLSLWHFDGDVDGEDIKAEFKAGLEEAEHFFTDEERVDVIEEAKQIFVRSAQLVQELDELLGTDIEALKRRENRPQRAKETPAEVKEGVTGPGDLAKEAVMWLKRPEVTGAVVALGCLVCVMLLRLDFA</sequence>
<dbReference type="CDD" id="cd19165">
    <property type="entry name" value="HemeO"/>
    <property type="match status" value="1"/>
</dbReference>
<dbReference type="InterPro" id="IPR002051">
    <property type="entry name" value="Haem_Oase"/>
</dbReference>
<dbReference type="GO" id="GO:0004392">
    <property type="term" value="F:heme oxygenase (decyclizing) activity"/>
    <property type="evidence" value="ECO:0007669"/>
    <property type="project" value="InterPro"/>
</dbReference>
<keyword evidence="2" id="KW-0479">Metal-binding</keyword>
<accession>A0A6A6XIH9</accession>
<dbReference type="Pfam" id="PF01126">
    <property type="entry name" value="Heme_oxygenase"/>
    <property type="match status" value="1"/>
</dbReference>
<organism evidence="5 6">
    <name type="scientific">Melanomma pulvis-pyrius CBS 109.77</name>
    <dbReference type="NCBI Taxonomy" id="1314802"/>
    <lineage>
        <taxon>Eukaryota</taxon>
        <taxon>Fungi</taxon>
        <taxon>Dikarya</taxon>
        <taxon>Ascomycota</taxon>
        <taxon>Pezizomycotina</taxon>
        <taxon>Dothideomycetes</taxon>
        <taxon>Pleosporomycetidae</taxon>
        <taxon>Pleosporales</taxon>
        <taxon>Melanommataceae</taxon>
        <taxon>Melanomma</taxon>
    </lineage>
</organism>
<dbReference type="InterPro" id="IPR016084">
    <property type="entry name" value="Haem_Oase-like_multi-hlx"/>
</dbReference>
<evidence type="ECO:0000256" key="1">
    <source>
        <dbReference type="ARBA" id="ARBA00022617"/>
    </source>
</evidence>
<keyword evidence="6" id="KW-1185">Reference proteome</keyword>
<dbReference type="OrthoDB" id="652091at2759"/>
<dbReference type="Gene3D" id="1.20.910.10">
    <property type="entry name" value="Heme oxygenase-like"/>
    <property type="match status" value="1"/>
</dbReference>
<dbReference type="GO" id="GO:0006788">
    <property type="term" value="P:heme oxidation"/>
    <property type="evidence" value="ECO:0007669"/>
    <property type="project" value="InterPro"/>
</dbReference>
<evidence type="ECO:0000313" key="6">
    <source>
        <dbReference type="Proteomes" id="UP000799757"/>
    </source>
</evidence>
<evidence type="ECO:0000313" key="5">
    <source>
        <dbReference type="EMBL" id="KAF2796330.1"/>
    </source>
</evidence>
<dbReference type="PANTHER" id="PTHR10720">
    <property type="entry name" value="HEME OXYGENASE"/>
    <property type="match status" value="1"/>
</dbReference>
<reference evidence="5" key="1">
    <citation type="journal article" date="2020" name="Stud. Mycol.">
        <title>101 Dothideomycetes genomes: a test case for predicting lifestyles and emergence of pathogens.</title>
        <authorList>
            <person name="Haridas S."/>
            <person name="Albert R."/>
            <person name="Binder M."/>
            <person name="Bloem J."/>
            <person name="Labutti K."/>
            <person name="Salamov A."/>
            <person name="Andreopoulos B."/>
            <person name="Baker S."/>
            <person name="Barry K."/>
            <person name="Bills G."/>
            <person name="Bluhm B."/>
            <person name="Cannon C."/>
            <person name="Castanera R."/>
            <person name="Culley D."/>
            <person name="Daum C."/>
            <person name="Ezra D."/>
            <person name="Gonzalez J."/>
            <person name="Henrissat B."/>
            <person name="Kuo A."/>
            <person name="Liang C."/>
            <person name="Lipzen A."/>
            <person name="Lutzoni F."/>
            <person name="Magnuson J."/>
            <person name="Mondo S."/>
            <person name="Nolan M."/>
            <person name="Ohm R."/>
            <person name="Pangilinan J."/>
            <person name="Park H.-J."/>
            <person name="Ramirez L."/>
            <person name="Alfaro M."/>
            <person name="Sun H."/>
            <person name="Tritt A."/>
            <person name="Yoshinaga Y."/>
            <person name="Zwiers L.-H."/>
            <person name="Turgeon B."/>
            <person name="Goodwin S."/>
            <person name="Spatafora J."/>
            <person name="Crous P."/>
            <person name="Grigoriev I."/>
        </authorList>
    </citation>
    <scope>NUCLEOTIDE SEQUENCE</scope>
    <source>
        <strain evidence="5">CBS 109.77</strain>
    </source>
</reference>
<keyword evidence="1" id="KW-0349">Heme</keyword>
<name>A0A6A6XIH9_9PLEO</name>
<dbReference type="Proteomes" id="UP000799757">
    <property type="component" value="Unassembled WGS sequence"/>
</dbReference>
<evidence type="ECO:0000256" key="3">
    <source>
        <dbReference type="ARBA" id="ARBA00023004"/>
    </source>
</evidence>
<protein>
    <submittedName>
        <fullName evidence="5">Heme oxygenase-like protein</fullName>
    </submittedName>
</protein>
<dbReference type="SUPFAM" id="SSF48613">
    <property type="entry name" value="Heme oxygenase-like"/>
    <property type="match status" value="1"/>
</dbReference>
<feature type="region of interest" description="Disordered" evidence="4">
    <location>
        <begin position="298"/>
        <end position="317"/>
    </location>
</feature>
<dbReference type="PANTHER" id="PTHR10720:SF0">
    <property type="entry name" value="HEME OXYGENASE"/>
    <property type="match status" value="1"/>
</dbReference>
<evidence type="ECO:0000256" key="2">
    <source>
        <dbReference type="ARBA" id="ARBA00022723"/>
    </source>
</evidence>
<proteinExistence type="predicted"/>
<gene>
    <name evidence="5" type="ORF">K505DRAFT_271532</name>
</gene>
<dbReference type="EMBL" id="MU001833">
    <property type="protein sequence ID" value="KAF2796330.1"/>
    <property type="molecule type" value="Genomic_DNA"/>
</dbReference>
<evidence type="ECO:0000256" key="4">
    <source>
        <dbReference type="SAM" id="MobiDB-lite"/>
    </source>
</evidence>
<dbReference type="AlphaFoldDB" id="A0A6A6XIH9"/>
<feature type="compositionally biased region" description="Basic and acidic residues" evidence="4">
    <location>
        <begin position="298"/>
        <end position="314"/>
    </location>
</feature>
<dbReference type="InterPro" id="IPR016053">
    <property type="entry name" value="Haem_Oase-like"/>
</dbReference>
<dbReference type="GO" id="GO:0046872">
    <property type="term" value="F:metal ion binding"/>
    <property type="evidence" value="ECO:0007669"/>
    <property type="project" value="UniProtKB-KW"/>
</dbReference>
<keyword evidence="3" id="KW-0408">Iron</keyword>